<evidence type="ECO:0000256" key="1">
    <source>
        <dbReference type="SAM" id="MobiDB-lite"/>
    </source>
</evidence>
<evidence type="ECO:0000313" key="3">
    <source>
        <dbReference type="EMBL" id="KAH9001117.1"/>
    </source>
</evidence>
<protein>
    <submittedName>
        <fullName evidence="3">SRP40, C-terminal domain-containing protein</fullName>
    </submittedName>
</protein>
<dbReference type="InterPro" id="IPR007718">
    <property type="entry name" value="Srp40_C"/>
</dbReference>
<evidence type="ECO:0000313" key="4">
    <source>
        <dbReference type="Proteomes" id="UP001201163"/>
    </source>
</evidence>
<feature type="region of interest" description="Disordered" evidence="1">
    <location>
        <begin position="67"/>
        <end position="100"/>
    </location>
</feature>
<keyword evidence="4" id="KW-1185">Reference proteome</keyword>
<organism evidence="3 4">
    <name type="scientific">Lactarius akahatsu</name>
    <dbReference type="NCBI Taxonomy" id="416441"/>
    <lineage>
        <taxon>Eukaryota</taxon>
        <taxon>Fungi</taxon>
        <taxon>Dikarya</taxon>
        <taxon>Basidiomycota</taxon>
        <taxon>Agaricomycotina</taxon>
        <taxon>Agaricomycetes</taxon>
        <taxon>Russulales</taxon>
        <taxon>Russulaceae</taxon>
        <taxon>Lactarius</taxon>
    </lineage>
</organism>
<dbReference type="PANTHER" id="PTHR23216:SF1">
    <property type="entry name" value="NUCLEOLAR AND COILED-BODY PHOSPHOPROTEIN 1"/>
    <property type="match status" value="1"/>
</dbReference>
<dbReference type="GO" id="GO:0005654">
    <property type="term" value="C:nucleoplasm"/>
    <property type="evidence" value="ECO:0007669"/>
    <property type="project" value="TreeGrafter"/>
</dbReference>
<dbReference type="Proteomes" id="UP001201163">
    <property type="component" value="Unassembled WGS sequence"/>
</dbReference>
<dbReference type="Pfam" id="PF05022">
    <property type="entry name" value="SRP40_C"/>
    <property type="match status" value="1"/>
</dbReference>
<dbReference type="EMBL" id="JAKELL010000001">
    <property type="protein sequence ID" value="KAH9001117.1"/>
    <property type="molecule type" value="Genomic_DNA"/>
</dbReference>
<name>A0AAD4LSM1_9AGAM</name>
<evidence type="ECO:0000259" key="2">
    <source>
        <dbReference type="Pfam" id="PF05022"/>
    </source>
</evidence>
<sequence>MKIVSAHIVQRSKASRKINTPFQRVKAEAVKFHDERLKDNTFESRGTQADDYGAQASRDLVVTRGDGFRKEKNKKKRGSYRGGQITVSLEQTRGVRARVS</sequence>
<proteinExistence type="predicted"/>
<dbReference type="AlphaFoldDB" id="A0AAD4LSM1"/>
<comment type="caution">
    <text evidence="3">The sequence shown here is derived from an EMBL/GenBank/DDBJ whole genome shotgun (WGS) entry which is preliminary data.</text>
</comment>
<gene>
    <name evidence="3" type="ORF">EDB92DRAFT_1788649</name>
</gene>
<accession>A0AAD4LSM1</accession>
<dbReference type="PANTHER" id="PTHR23216">
    <property type="entry name" value="NUCLEOLAR AND COILED-BODY PHOSPHOPROTEIN 1"/>
    <property type="match status" value="1"/>
</dbReference>
<feature type="domain" description="Srp40 C-terminal" evidence="2">
    <location>
        <begin position="21"/>
        <end position="88"/>
    </location>
</feature>
<dbReference type="GO" id="GO:0005730">
    <property type="term" value="C:nucleolus"/>
    <property type="evidence" value="ECO:0007669"/>
    <property type="project" value="InterPro"/>
</dbReference>
<reference evidence="3" key="1">
    <citation type="submission" date="2022-01" db="EMBL/GenBank/DDBJ databases">
        <title>Comparative genomics reveals a dynamic genome evolution in the ectomycorrhizal milk-cap (Lactarius) mushrooms.</title>
        <authorList>
            <consortium name="DOE Joint Genome Institute"/>
            <person name="Lebreton A."/>
            <person name="Tang N."/>
            <person name="Kuo A."/>
            <person name="LaButti K."/>
            <person name="Drula E."/>
            <person name="Barry K."/>
            <person name="Clum A."/>
            <person name="Lipzen A."/>
            <person name="Mousain D."/>
            <person name="Ng V."/>
            <person name="Wang R."/>
            <person name="Wang X."/>
            <person name="Dai Y."/>
            <person name="Henrissat B."/>
            <person name="Grigoriev I.V."/>
            <person name="Guerin-Laguette A."/>
            <person name="Yu F."/>
            <person name="Martin F.M."/>
        </authorList>
    </citation>
    <scope>NUCLEOTIDE SEQUENCE</scope>
    <source>
        <strain evidence="3">QP</strain>
    </source>
</reference>
<dbReference type="InterPro" id="IPR039191">
    <property type="entry name" value="Nopp140-like"/>
</dbReference>